<reference evidence="2 3" key="1">
    <citation type="submission" date="2019-11" db="EMBL/GenBank/DDBJ databases">
        <title>The genome sequence of Methylocystis heyeri.</title>
        <authorList>
            <person name="Oshkin I.Y."/>
            <person name="Miroshnikov K."/>
            <person name="Dedysh S.N."/>
        </authorList>
    </citation>
    <scope>NUCLEOTIDE SEQUENCE [LARGE SCALE GENOMIC DNA]</scope>
    <source>
        <strain evidence="2 3">H2</strain>
    </source>
</reference>
<name>A0A6B8KKQ2_9HYPH</name>
<gene>
    <name evidence="2" type="ORF">H2LOC_017230</name>
</gene>
<organism evidence="2 3">
    <name type="scientific">Methylocystis heyeri</name>
    <dbReference type="NCBI Taxonomy" id="391905"/>
    <lineage>
        <taxon>Bacteria</taxon>
        <taxon>Pseudomonadati</taxon>
        <taxon>Pseudomonadota</taxon>
        <taxon>Alphaproteobacteria</taxon>
        <taxon>Hyphomicrobiales</taxon>
        <taxon>Methylocystaceae</taxon>
        <taxon>Methylocystis</taxon>
    </lineage>
</organism>
<dbReference type="EMBL" id="CP046052">
    <property type="protein sequence ID" value="QGM47290.1"/>
    <property type="molecule type" value="Genomic_DNA"/>
</dbReference>
<keyword evidence="3" id="KW-1185">Reference proteome</keyword>
<protein>
    <submittedName>
        <fullName evidence="2">Uncharacterized protein</fullName>
    </submittedName>
</protein>
<proteinExistence type="predicted"/>
<dbReference type="KEGG" id="mhey:H2LOC_017230"/>
<dbReference type="OrthoDB" id="8445575at2"/>
<sequence>MLPEVGTLIKTCARFMVALGIVLGCADGAGAQSSGRVARSQITGTGATSTGVPTMTVKIFNDDPAKYVFPVYTTGTRTGVGIKGDNWLQAYFQITKQQILTGSYDYKNDLGFRFFVMDGPKPLAIAPGSSIELTVPLYSVMTQNPSPAEKNSYADWWNGATIQMFYSDTPAPPLPLQEAVMLARQPGEIDGRPARRDHLLPHIAGSAEPTCSAGCGKPGQGLLLVWSAADLGKENPSQLIEFTLGARVGLCPFDDFAQCQPGDVPNALDYQNVDFDVSYVNIAYGPAAMGPLGNNQVGYVGSPQSYEQFSTAMQKFTTTPQFVGWPRYLYRYYKWILKNGIYQKTPTNKVDVVAKIPSLLEVFANLTSSTPPTLFTPVADPSKWPAPESLWPPIRALFENWIYWAGSVPTASIPNPPPGHCTASADPLNSTQFCDGLLNAKALLLANYANYVSIFSTKCNGDPNVHPVDLSDNLMIAHLYGWGPFTENGCDASVNKLENTPTYSDNNYAKYAAVKMQFDKLNYGTLDNGKYEFNPYARFVHGPDYANIQNAYSYSVDDAVGNIQAEGTGFIIDVGSTSHLENQTLASSPIQVTFGYSSSDAVRFMRYSVCNDSNWKDVKPYFTSFIINANNPQNCPVYFEDNKVPAQRYTFTVMSDPTTTFPLLPTGNPWTPQTTAPIYCKGNLENPNDPTNPYRASSRSWCCDLTASAGNFAYSMPEPNSAHKSVSYFAIAKPAQPTTAIDPPQDQTCSQGAKWP</sequence>
<feature type="region of interest" description="Disordered" evidence="1">
    <location>
        <begin position="737"/>
        <end position="756"/>
    </location>
</feature>
<dbReference type="AlphaFoldDB" id="A0A6B8KKQ2"/>
<evidence type="ECO:0000313" key="3">
    <source>
        <dbReference type="Proteomes" id="UP000309061"/>
    </source>
</evidence>
<feature type="compositionally biased region" description="Polar residues" evidence="1">
    <location>
        <begin position="745"/>
        <end position="756"/>
    </location>
</feature>
<dbReference type="Proteomes" id="UP000309061">
    <property type="component" value="Chromosome"/>
</dbReference>
<dbReference type="RefSeq" id="WP_136497460.1">
    <property type="nucleotide sequence ID" value="NZ_CP046052.1"/>
</dbReference>
<evidence type="ECO:0000256" key="1">
    <source>
        <dbReference type="SAM" id="MobiDB-lite"/>
    </source>
</evidence>
<evidence type="ECO:0000313" key="2">
    <source>
        <dbReference type="EMBL" id="QGM47290.1"/>
    </source>
</evidence>
<accession>A0A6B8KKQ2</accession>